<sequence>MATTASVHVEWTPADSPQAVPHELDMSHAHTPPVVGDIVGQRGTVVVLATATLLEAVDLLIVHDRTAAGIVDEAGDLLGVLTENDMVLAYANGVPCDTTVRAWLESGHARAPGAELPGLTVRPSTTLLEAAVRMRAHIHGESSCHHLVVLDEDGRFHGVFSSLDLARAICALQKLRGTMVSDVMKPRRDLLWCSPSETMADALRKMATVHQNCVLVGSDDEVIGIVTPRDALRAFSEHVPLETQLGGWLRGLQADWSGRQISADAQVAEAAATMATGFMHHLAAMSPEGEVMGVVSTLDLARAIAADEAMILG</sequence>
<dbReference type="Pfam" id="PF00571">
    <property type="entry name" value="CBS"/>
    <property type="match status" value="4"/>
</dbReference>
<evidence type="ECO:0000259" key="3">
    <source>
        <dbReference type="PROSITE" id="PS51371"/>
    </source>
</evidence>
<dbReference type="InterPro" id="IPR000644">
    <property type="entry name" value="CBS_dom"/>
</dbReference>
<evidence type="ECO:0000256" key="1">
    <source>
        <dbReference type="ARBA" id="ARBA00023122"/>
    </source>
</evidence>
<evidence type="ECO:0000313" key="4">
    <source>
        <dbReference type="EMBL" id="CAD9136691.1"/>
    </source>
</evidence>
<gene>
    <name evidence="4" type="ORF">ACAT0790_LOCUS24869</name>
</gene>
<keyword evidence="1 2" id="KW-0129">CBS domain</keyword>
<dbReference type="AlphaFoldDB" id="A0A7S1QHC9"/>
<dbReference type="PANTHER" id="PTHR43080">
    <property type="entry name" value="CBS DOMAIN-CONTAINING PROTEIN CBSX3, MITOCHONDRIAL"/>
    <property type="match status" value="1"/>
</dbReference>
<reference evidence="4" key="1">
    <citation type="submission" date="2021-01" db="EMBL/GenBank/DDBJ databases">
        <authorList>
            <person name="Corre E."/>
            <person name="Pelletier E."/>
            <person name="Niang G."/>
            <person name="Scheremetjew M."/>
            <person name="Finn R."/>
            <person name="Kale V."/>
            <person name="Holt S."/>
            <person name="Cochrane G."/>
            <person name="Meng A."/>
            <person name="Brown T."/>
            <person name="Cohen L."/>
        </authorList>
    </citation>
    <scope>NUCLEOTIDE SEQUENCE</scope>
    <source>
        <strain evidence="4">OF101</strain>
    </source>
</reference>
<feature type="domain" description="CBS" evidence="3">
    <location>
        <begin position="40"/>
        <end position="98"/>
    </location>
</feature>
<dbReference type="InterPro" id="IPR051257">
    <property type="entry name" value="Diverse_CBS-Domain"/>
</dbReference>
<dbReference type="EMBL" id="HBGE01041214">
    <property type="protein sequence ID" value="CAD9136691.1"/>
    <property type="molecule type" value="Transcribed_RNA"/>
</dbReference>
<accession>A0A7S1QHC9</accession>
<dbReference type="Gene3D" id="3.10.580.10">
    <property type="entry name" value="CBS-domain"/>
    <property type="match status" value="2"/>
</dbReference>
<feature type="domain" description="CBS" evidence="3">
    <location>
        <begin position="114"/>
        <end position="175"/>
    </location>
</feature>
<dbReference type="SMART" id="SM00116">
    <property type="entry name" value="CBS"/>
    <property type="match status" value="4"/>
</dbReference>
<dbReference type="CDD" id="cd02205">
    <property type="entry name" value="CBS_pair_SF"/>
    <property type="match status" value="1"/>
</dbReference>
<proteinExistence type="predicted"/>
<protein>
    <recommendedName>
        <fullName evidence="3">CBS domain-containing protein</fullName>
    </recommendedName>
</protein>
<dbReference type="PANTHER" id="PTHR43080:SF29">
    <property type="entry name" value="OS02G0818000 PROTEIN"/>
    <property type="match status" value="1"/>
</dbReference>
<evidence type="ECO:0000256" key="2">
    <source>
        <dbReference type="PROSITE-ProRule" id="PRU00703"/>
    </source>
</evidence>
<organism evidence="4">
    <name type="scientific">Alexandrium catenella</name>
    <name type="common">Red tide dinoflagellate</name>
    <name type="synonym">Gonyaulax catenella</name>
    <dbReference type="NCBI Taxonomy" id="2925"/>
    <lineage>
        <taxon>Eukaryota</taxon>
        <taxon>Sar</taxon>
        <taxon>Alveolata</taxon>
        <taxon>Dinophyceae</taxon>
        <taxon>Gonyaulacales</taxon>
        <taxon>Pyrocystaceae</taxon>
        <taxon>Alexandrium</taxon>
    </lineage>
</organism>
<dbReference type="InterPro" id="IPR046342">
    <property type="entry name" value="CBS_dom_sf"/>
</dbReference>
<feature type="domain" description="CBS" evidence="3">
    <location>
        <begin position="184"/>
        <end position="241"/>
    </location>
</feature>
<dbReference type="PROSITE" id="PS51371">
    <property type="entry name" value="CBS"/>
    <property type="match status" value="3"/>
</dbReference>
<dbReference type="SUPFAM" id="SSF54631">
    <property type="entry name" value="CBS-domain pair"/>
    <property type="match status" value="2"/>
</dbReference>
<name>A0A7S1QHC9_ALECA</name>